<evidence type="ECO:0000256" key="1">
    <source>
        <dbReference type="SAM" id="Phobius"/>
    </source>
</evidence>
<reference evidence="2" key="1">
    <citation type="submission" date="2022-11" db="EMBL/GenBank/DDBJ databases">
        <title>Marilongibacter aestuarii gen. nov., sp. nov., isolated from tidal flat sediment.</title>
        <authorList>
            <person name="Jiayan W."/>
        </authorList>
    </citation>
    <scope>NUCLEOTIDE SEQUENCE</scope>
    <source>
        <strain evidence="2">Z1-6</strain>
    </source>
</reference>
<protein>
    <submittedName>
        <fullName evidence="2">Uncharacterized protein</fullName>
    </submittedName>
</protein>
<dbReference type="AlphaFoldDB" id="A0A9X3F921"/>
<keyword evidence="1" id="KW-0812">Transmembrane</keyword>
<evidence type="ECO:0000313" key="3">
    <source>
        <dbReference type="Proteomes" id="UP001145087"/>
    </source>
</evidence>
<keyword evidence="3" id="KW-1185">Reference proteome</keyword>
<dbReference type="RefSeq" id="WP_343335134.1">
    <property type="nucleotide sequence ID" value="NZ_JAPOHD010000064.1"/>
</dbReference>
<keyword evidence="1" id="KW-0472">Membrane</keyword>
<evidence type="ECO:0000313" key="2">
    <source>
        <dbReference type="EMBL" id="MCY1722809.1"/>
    </source>
</evidence>
<gene>
    <name evidence="2" type="ORF">OU798_20850</name>
</gene>
<proteinExistence type="predicted"/>
<accession>A0A9X3F921</accession>
<feature type="transmembrane region" description="Helical" evidence="1">
    <location>
        <begin position="59"/>
        <end position="77"/>
    </location>
</feature>
<comment type="caution">
    <text evidence="2">The sequence shown here is derived from an EMBL/GenBank/DDBJ whole genome shotgun (WGS) entry which is preliminary data.</text>
</comment>
<dbReference type="Proteomes" id="UP001145087">
    <property type="component" value="Unassembled WGS sequence"/>
</dbReference>
<organism evidence="2 3">
    <name type="scientific">Draconibacterium aestuarii</name>
    <dbReference type="NCBI Taxonomy" id="2998507"/>
    <lineage>
        <taxon>Bacteria</taxon>
        <taxon>Pseudomonadati</taxon>
        <taxon>Bacteroidota</taxon>
        <taxon>Bacteroidia</taxon>
        <taxon>Marinilabiliales</taxon>
        <taxon>Prolixibacteraceae</taxon>
        <taxon>Draconibacterium</taxon>
    </lineage>
</organism>
<sequence length="153" mass="17613">MDELKNIAPELSKLKKEVPFSTPKNYFDDFSARMQTRMQTEKQGEPEHKPKIIQLLKPFIGLAASFALIFLLVYVPLKTFITSEINEVTVNIDHSDTDSEFLNILEGIDESSFFALLDESESETTDDFTNEELMSYVSANFTDYEIFEFTKNN</sequence>
<name>A0A9X3F921_9BACT</name>
<dbReference type="EMBL" id="JAPOHD010000064">
    <property type="protein sequence ID" value="MCY1722809.1"/>
    <property type="molecule type" value="Genomic_DNA"/>
</dbReference>
<keyword evidence="1" id="KW-1133">Transmembrane helix</keyword>